<gene>
    <name evidence="1" type="ORF">PX52LOC_07742</name>
</gene>
<reference evidence="2" key="1">
    <citation type="submission" date="2019-08" db="EMBL/GenBank/DDBJ databases">
        <title>Limnoglobus roseus gen. nov., sp. nov., a novel freshwater planctomycete with a giant genome from the family Gemmataceae.</title>
        <authorList>
            <person name="Kulichevskaya I.S."/>
            <person name="Naumoff D.G."/>
            <person name="Miroshnikov K."/>
            <person name="Ivanova A."/>
            <person name="Philippov D.A."/>
            <person name="Hakobyan A."/>
            <person name="Rijpstra I.C."/>
            <person name="Sinninghe Damste J.S."/>
            <person name="Liesack W."/>
            <person name="Dedysh S.N."/>
        </authorList>
    </citation>
    <scope>NUCLEOTIDE SEQUENCE [LARGE SCALE GENOMIC DNA]</scope>
    <source>
        <strain evidence="2">PX52</strain>
    </source>
</reference>
<dbReference type="RefSeq" id="WP_149114906.1">
    <property type="nucleotide sequence ID" value="NZ_CP042425.1"/>
</dbReference>
<dbReference type="KEGG" id="lrs:PX52LOC_07742"/>
<dbReference type="EMBL" id="CP042425">
    <property type="protein sequence ID" value="QEL20636.1"/>
    <property type="molecule type" value="Genomic_DNA"/>
</dbReference>
<dbReference type="Proteomes" id="UP000324974">
    <property type="component" value="Chromosome"/>
</dbReference>
<evidence type="ECO:0000313" key="2">
    <source>
        <dbReference type="Proteomes" id="UP000324974"/>
    </source>
</evidence>
<dbReference type="AlphaFoldDB" id="A0A5C1ARK0"/>
<evidence type="ECO:0000313" key="1">
    <source>
        <dbReference type="EMBL" id="QEL20636.1"/>
    </source>
</evidence>
<proteinExistence type="predicted"/>
<accession>A0A5C1ARK0</accession>
<dbReference type="OrthoDB" id="5402145at2"/>
<name>A0A5C1ARK0_9BACT</name>
<organism evidence="1 2">
    <name type="scientific">Limnoglobus roseus</name>
    <dbReference type="NCBI Taxonomy" id="2598579"/>
    <lineage>
        <taxon>Bacteria</taxon>
        <taxon>Pseudomonadati</taxon>
        <taxon>Planctomycetota</taxon>
        <taxon>Planctomycetia</taxon>
        <taxon>Gemmatales</taxon>
        <taxon>Gemmataceae</taxon>
        <taxon>Limnoglobus</taxon>
    </lineage>
</organism>
<sequence length="110" mass="12374">MATFVSKADLSPARGRLVELFQELNFGRIHFLHVAGGDPILLDPPPRVVREIKLGGDNECRRERGLGHFLLKAQLVELFELFDRIGDGVVELIEVKNGLPFRMLIPEIIS</sequence>
<protein>
    <submittedName>
        <fullName evidence="1">Uncharacterized protein</fullName>
    </submittedName>
</protein>
<keyword evidence="2" id="KW-1185">Reference proteome</keyword>